<reference evidence="1 2" key="1">
    <citation type="journal article" date="2019" name="Int. J. Syst. Evol. Microbiol.">
        <title>The Global Catalogue of Microorganisms (GCM) 10K type strain sequencing project: providing services to taxonomists for standard genome sequencing and annotation.</title>
        <authorList>
            <consortium name="The Broad Institute Genomics Platform"/>
            <consortium name="The Broad Institute Genome Sequencing Center for Infectious Disease"/>
            <person name="Wu L."/>
            <person name="Ma J."/>
        </authorList>
    </citation>
    <scope>NUCLEOTIDE SEQUENCE [LARGE SCALE GENOMIC DNA]</scope>
    <source>
        <strain evidence="1 2">JCM 15974</strain>
    </source>
</reference>
<keyword evidence="2" id="KW-1185">Reference proteome</keyword>
<gene>
    <name evidence="1" type="ORF">GCM10009430_15080</name>
</gene>
<evidence type="ECO:0000313" key="1">
    <source>
        <dbReference type="EMBL" id="GAA0717773.1"/>
    </source>
</evidence>
<dbReference type="NCBIfam" id="TIGR01200">
    <property type="entry name" value="GLPGLI"/>
    <property type="match status" value="1"/>
</dbReference>
<dbReference type="EMBL" id="BAAAGE010000001">
    <property type="protein sequence ID" value="GAA0717773.1"/>
    <property type="molecule type" value="Genomic_DNA"/>
</dbReference>
<dbReference type="Pfam" id="PF09697">
    <property type="entry name" value="Porph_ging"/>
    <property type="match status" value="1"/>
</dbReference>
<proteinExistence type="predicted"/>
<dbReference type="RefSeq" id="WP_343911727.1">
    <property type="nucleotide sequence ID" value="NZ_BAAAGE010000001.1"/>
</dbReference>
<sequence length="272" mass="31293">MIRLIIIVTLSVIGSIAAQDFQGIATYSTDRKLEIQLDSTQVNSEMQKQIHEMMRKQFQKEYTLRFNKSASVYKEEESLGAPQPASGMQIMIAGSGASDILYKNTKDEKFVAQRDMLGKMFLVKDTLTHYNWKLSNETKKIGNYNCYKATMTRTQEIIREVRVNNDEEKSEPETKEIEVVVWYTPEIPVNNGPSNYWGLPGLIMEVNDGDLRILCNKIVLNPNKKIEIEAPTKGKEVTETRFEEIMRKKMKEMQDRLPRRDDGNSIEIRIGG</sequence>
<name>A0ABN1INH6_9FLAO</name>
<protein>
    <submittedName>
        <fullName evidence="1">GLPGLI family protein</fullName>
    </submittedName>
</protein>
<dbReference type="Proteomes" id="UP001501758">
    <property type="component" value="Unassembled WGS sequence"/>
</dbReference>
<dbReference type="InterPro" id="IPR005901">
    <property type="entry name" value="GLPGLI"/>
</dbReference>
<organism evidence="1 2">
    <name type="scientific">Aquimarina litoralis</name>
    <dbReference type="NCBI Taxonomy" id="584605"/>
    <lineage>
        <taxon>Bacteria</taxon>
        <taxon>Pseudomonadati</taxon>
        <taxon>Bacteroidota</taxon>
        <taxon>Flavobacteriia</taxon>
        <taxon>Flavobacteriales</taxon>
        <taxon>Flavobacteriaceae</taxon>
        <taxon>Aquimarina</taxon>
    </lineage>
</organism>
<evidence type="ECO:0000313" key="2">
    <source>
        <dbReference type="Proteomes" id="UP001501758"/>
    </source>
</evidence>
<comment type="caution">
    <text evidence="1">The sequence shown here is derived from an EMBL/GenBank/DDBJ whole genome shotgun (WGS) entry which is preliminary data.</text>
</comment>
<accession>A0ABN1INH6</accession>